<dbReference type="Pfam" id="PF13566">
    <property type="entry name" value="DUF4130"/>
    <property type="match status" value="1"/>
</dbReference>
<accession>A0ABR7MT39</accession>
<dbReference type="RefSeq" id="WP_022142512.1">
    <property type="nucleotide sequence ID" value="NZ_JACRSW010000007.1"/>
</dbReference>
<feature type="domain" description="DUF4130" evidence="1">
    <location>
        <begin position="92"/>
        <end position="258"/>
    </location>
</feature>
<dbReference type="InterPro" id="IPR025404">
    <property type="entry name" value="DUF4130"/>
</dbReference>
<dbReference type="EMBL" id="JACRSW010000007">
    <property type="protein sequence ID" value="MBC8556402.1"/>
    <property type="molecule type" value="Genomic_DNA"/>
</dbReference>
<keyword evidence="3" id="KW-1185">Reference proteome</keyword>
<evidence type="ECO:0000313" key="2">
    <source>
        <dbReference type="EMBL" id="MBC8556402.1"/>
    </source>
</evidence>
<organism evidence="2 3">
    <name type="scientific">Jutongia hominis</name>
    <dbReference type="NCBI Taxonomy" id="2763664"/>
    <lineage>
        <taxon>Bacteria</taxon>
        <taxon>Bacillati</taxon>
        <taxon>Bacillota</taxon>
        <taxon>Clostridia</taxon>
        <taxon>Lachnospirales</taxon>
        <taxon>Lachnospiraceae</taxon>
        <taxon>Jutongia</taxon>
    </lineage>
</organism>
<dbReference type="Proteomes" id="UP000637513">
    <property type="component" value="Unassembled WGS sequence"/>
</dbReference>
<gene>
    <name evidence="2" type="ORF">H8700_01535</name>
</gene>
<dbReference type="NCBIfam" id="TIGR03915">
    <property type="entry name" value="SAM_7_link_chp"/>
    <property type="match status" value="1"/>
</dbReference>
<comment type="caution">
    <text evidence="2">The sequence shown here is derived from an EMBL/GenBank/DDBJ whole genome shotgun (WGS) entry which is preliminary data.</text>
</comment>
<evidence type="ECO:0000259" key="1">
    <source>
        <dbReference type="Pfam" id="PF13566"/>
    </source>
</evidence>
<dbReference type="InterPro" id="IPR023875">
    <property type="entry name" value="DNA_repair_put"/>
</dbReference>
<sequence length="260" mass="30434">MDKMIRVYQCEDTVDGILSAIYDAGISGYGHEYIRIEPQSPGYTTNRTLFSEYITVQTDSGKKDSVIKAVRSKISWKAYAFMMNALASDFSDRGDVVYRFVAYGFTMGKQVCEALQLPCVKRIFAINRAVQNEAHYFNEFLRFQEVAQEPSLLLGVIEPRHHVIPNLMQHFGERFISEWFIIYDKTHQEAAFHQADGSWELRLLTGQEAKKLEELTEKQEEYADLWKTFFDHIAIVERKNQKLQTNMLPLHYRKYMTEFH</sequence>
<protein>
    <submittedName>
        <fullName evidence="2">TIGR03915 family putative DNA repair protein</fullName>
    </submittedName>
</protein>
<proteinExistence type="predicted"/>
<reference evidence="2 3" key="1">
    <citation type="submission" date="2020-08" db="EMBL/GenBank/DDBJ databases">
        <title>Genome public.</title>
        <authorList>
            <person name="Liu C."/>
            <person name="Sun Q."/>
        </authorList>
    </citation>
    <scope>NUCLEOTIDE SEQUENCE [LARGE SCALE GENOMIC DNA]</scope>
    <source>
        <strain evidence="2 3">BX3</strain>
    </source>
</reference>
<evidence type="ECO:0000313" key="3">
    <source>
        <dbReference type="Proteomes" id="UP000637513"/>
    </source>
</evidence>
<name>A0ABR7MT39_9FIRM</name>